<dbReference type="AlphaFoldDB" id="A0A2K9P2V3"/>
<name>A0A2K9P2V3_9FIRM</name>
<reference evidence="6 7" key="1">
    <citation type="submission" date="2017-04" db="EMBL/GenBank/DDBJ databases">
        <title>Monoglobus pectinilyticus 14 draft genome.</title>
        <authorList>
            <person name="Kim C."/>
            <person name="Rosendale D.I."/>
            <person name="Kelly W.J."/>
            <person name="Tannock G.W."/>
            <person name="Patchett M.L."/>
            <person name="Jordens J.Z."/>
        </authorList>
    </citation>
    <scope>NUCLEOTIDE SEQUENCE [LARGE SCALE GENOMIC DNA]</scope>
    <source>
        <strain evidence="6 7">14</strain>
    </source>
</reference>
<evidence type="ECO:0000256" key="4">
    <source>
        <dbReference type="ARBA" id="ARBA00022807"/>
    </source>
</evidence>
<keyword evidence="4" id="KW-0788">Thiol protease</keyword>
<dbReference type="EMBL" id="CP020991">
    <property type="protein sequence ID" value="AUO19602.1"/>
    <property type="molecule type" value="Genomic_DNA"/>
</dbReference>
<evidence type="ECO:0000256" key="3">
    <source>
        <dbReference type="ARBA" id="ARBA00022801"/>
    </source>
</evidence>
<sequence length="158" mass="17596">MTKKVICILFVYMFIFMVFPCLTSDFNKVYVNETKTEGGRAAEAAVVYLDVPRSVLDCSAFTQKAYSDIGLSIPRVTYEQAECGVKIYDYEKLEPGDIICMGKGAEPDNITHVGIYCGNDIMLHSSSSRGKIIEVSLSEWIENGGYGTPFQYAVRVSR</sequence>
<dbReference type="PROSITE" id="PS51935">
    <property type="entry name" value="NLPC_P60"/>
    <property type="match status" value="1"/>
</dbReference>
<dbReference type="GO" id="GO:0008234">
    <property type="term" value="F:cysteine-type peptidase activity"/>
    <property type="evidence" value="ECO:0007669"/>
    <property type="project" value="UniProtKB-KW"/>
</dbReference>
<evidence type="ECO:0000256" key="2">
    <source>
        <dbReference type="ARBA" id="ARBA00022670"/>
    </source>
</evidence>
<keyword evidence="7" id="KW-1185">Reference proteome</keyword>
<dbReference type="InterPro" id="IPR051202">
    <property type="entry name" value="Peptidase_C40"/>
</dbReference>
<comment type="similarity">
    <text evidence="1">Belongs to the peptidase C40 family.</text>
</comment>
<dbReference type="InterPro" id="IPR000064">
    <property type="entry name" value="NLP_P60_dom"/>
</dbReference>
<feature type="domain" description="NlpC/P60" evidence="5">
    <location>
        <begin position="17"/>
        <end position="157"/>
    </location>
</feature>
<proteinExistence type="inferred from homology"/>
<dbReference type="Pfam" id="PF00877">
    <property type="entry name" value="NLPC_P60"/>
    <property type="match status" value="1"/>
</dbReference>
<evidence type="ECO:0000313" key="6">
    <source>
        <dbReference type="EMBL" id="AUO19602.1"/>
    </source>
</evidence>
<evidence type="ECO:0000256" key="1">
    <source>
        <dbReference type="ARBA" id="ARBA00007074"/>
    </source>
</evidence>
<keyword evidence="3" id="KW-0378">Hydrolase</keyword>
<gene>
    <name evidence="6" type="ORF">B9O19_01441</name>
</gene>
<dbReference type="Proteomes" id="UP000235589">
    <property type="component" value="Chromosome"/>
</dbReference>
<evidence type="ECO:0000313" key="7">
    <source>
        <dbReference type="Proteomes" id="UP000235589"/>
    </source>
</evidence>
<protein>
    <submittedName>
        <fullName evidence="6">NLP/P60 protein</fullName>
    </submittedName>
</protein>
<evidence type="ECO:0000259" key="5">
    <source>
        <dbReference type="PROSITE" id="PS51935"/>
    </source>
</evidence>
<dbReference type="SUPFAM" id="SSF54001">
    <property type="entry name" value="Cysteine proteinases"/>
    <property type="match status" value="1"/>
</dbReference>
<dbReference type="KEGG" id="mpec:B9O19_01441"/>
<organism evidence="6 7">
    <name type="scientific">Monoglobus pectinilyticus</name>
    <dbReference type="NCBI Taxonomy" id="1981510"/>
    <lineage>
        <taxon>Bacteria</taxon>
        <taxon>Bacillati</taxon>
        <taxon>Bacillota</taxon>
        <taxon>Clostridia</taxon>
        <taxon>Monoglobales</taxon>
        <taxon>Monoglobaceae</taxon>
        <taxon>Monoglobus</taxon>
    </lineage>
</organism>
<dbReference type="PANTHER" id="PTHR47053">
    <property type="entry name" value="MUREIN DD-ENDOPEPTIDASE MEPH-RELATED"/>
    <property type="match status" value="1"/>
</dbReference>
<dbReference type="PANTHER" id="PTHR47053:SF1">
    <property type="entry name" value="MUREIN DD-ENDOPEPTIDASE MEPH-RELATED"/>
    <property type="match status" value="1"/>
</dbReference>
<dbReference type="InterPro" id="IPR038765">
    <property type="entry name" value="Papain-like_cys_pep_sf"/>
</dbReference>
<keyword evidence="2" id="KW-0645">Protease</keyword>
<dbReference type="Gene3D" id="3.90.1720.10">
    <property type="entry name" value="endopeptidase domain like (from Nostoc punctiforme)"/>
    <property type="match status" value="1"/>
</dbReference>
<dbReference type="OrthoDB" id="9808890at2"/>
<accession>A0A2K9P2V3</accession>
<dbReference type="GO" id="GO:0006508">
    <property type="term" value="P:proteolysis"/>
    <property type="evidence" value="ECO:0007669"/>
    <property type="project" value="UniProtKB-KW"/>
</dbReference>
<dbReference type="GeneID" id="98062840"/>
<dbReference type="RefSeq" id="WP_158648939.1">
    <property type="nucleotide sequence ID" value="NZ_CP020991.1"/>
</dbReference>